<protein>
    <recommendedName>
        <fullName evidence="3">Transposase</fullName>
    </recommendedName>
</protein>
<reference evidence="1 2" key="1">
    <citation type="submission" date="2024-05" db="EMBL/GenBank/DDBJ databases">
        <title>De novo assembly of an allotetraploid wild potato.</title>
        <authorList>
            <person name="Hosaka A.J."/>
        </authorList>
    </citation>
    <scope>NUCLEOTIDE SEQUENCE [LARGE SCALE GENOMIC DNA]</scope>
    <source>
        <tissue evidence="1">Young leaves</tissue>
    </source>
</reference>
<comment type="caution">
    <text evidence="1">The sequence shown here is derived from an EMBL/GenBank/DDBJ whole genome shotgun (WGS) entry which is preliminary data.</text>
</comment>
<evidence type="ECO:0000313" key="1">
    <source>
        <dbReference type="EMBL" id="KAL3380017.1"/>
    </source>
</evidence>
<dbReference type="AlphaFoldDB" id="A0ABD2VFY3"/>
<evidence type="ECO:0008006" key="3">
    <source>
        <dbReference type="Google" id="ProtNLM"/>
    </source>
</evidence>
<dbReference type="EMBL" id="JBJKTR010000001">
    <property type="protein sequence ID" value="KAL3380017.1"/>
    <property type="molecule type" value="Genomic_DNA"/>
</dbReference>
<name>A0ABD2VFY3_9SOLN</name>
<evidence type="ECO:0000313" key="2">
    <source>
        <dbReference type="Proteomes" id="UP001627284"/>
    </source>
</evidence>
<dbReference type="Proteomes" id="UP001627284">
    <property type="component" value="Unassembled WGS sequence"/>
</dbReference>
<keyword evidence="2" id="KW-1185">Reference proteome</keyword>
<dbReference type="InterPro" id="IPR004252">
    <property type="entry name" value="Probable_transposase_24"/>
</dbReference>
<gene>
    <name evidence="1" type="ORF">AABB24_000577</name>
</gene>
<proteinExistence type="predicted"/>
<accession>A0ABD2VFY3</accession>
<dbReference type="Pfam" id="PF03004">
    <property type="entry name" value="Transposase_24"/>
    <property type="match status" value="1"/>
</dbReference>
<sequence length="153" mass="18241">MVAESITPFFNDSWGRWKEFMYNIREKIWNQFKCVWQPCYENKINSIFERNARIRVTKMLFEARKSNKKPCWLREDIWVKSLEKWNTPEFKKKCERGKAARASIKGGSLHTGGSMSFPGHKRKMTKLKGEEVFNVEVFEETHKKRNKDGTRGE</sequence>
<organism evidence="1 2">
    <name type="scientific">Solanum stoloniferum</name>
    <dbReference type="NCBI Taxonomy" id="62892"/>
    <lineage>
        <taxon>Eukaryota</taxon>
        <taxon>Viridiplantae</taxon>
        <taxon>Streptophyta</taxon>
        <taxon>Embryophyta</taxon>
        <taxon>Tracheophyta</taxon>
        <taxon>Spermatophyta</taxon>
        <taxon>Magnoliopsida</taxon>
        <taxon>eudicotyledons</taxon>
        <taxon>Gunneridae</taxon>
        <taxon>Pentapetalae</taxon>
        <taxon>asterids</taxon>
        <taxon>lamiids</taxon>
        <taxon>Solanales</taxon>
        <taxon>Solanaceae</taxon>
        <taxon>Solanoideae</taxon>
        <taxon>Solaneae</taxon>
        <taxon>Solanum</taxon>
    </lineage>
</organism>